<feature type="compositionally biased region" description="Polar residues" evidence="1">
    <location>
        <begin position="45"/>
        <end position="72"/>
    </location>
</feature>
<evidence type="ECO:0000313" key="2">
    <source>
        <dbReference type="EMBL" id="URE33254.1"/>
    </source>
</evidence>
<feature type="region of interest" description="Disordered" evidence="1">
    <location>
        <begin position="19"/>
        <end position="91"/>
    </location>
</feature>
<dbReference type="EMBL" id="CP097510">
    <property type="protein sequence ID" value="URE33254.1"/>
    <property type="molecule type" value="Genomic_DNA"/>
</dbReference>
<feature type="compositionally biased region" description="Low complexity" evidence="1">
    <location>
        <begin position="19"/>
        <end position="44"/>
    </location>
</feature>
<keyword evidence="3" id="KW-1185">Reference proteome</keyword>
<sequence>GEGGWNCGGSRTASTARCASLSAGAASSRRPTSSPSYATPRSPSWSSPLRGSCTNSPASSVTRASLTSSLVLDQTAGRSHPPADAGTGEGC</sequence>
<evidence type="ECO:0000256" key="1">
    <source>
        <dbReference type="SAM" id="MobiDB-lite"/>
    </source>
</evidence>
<accession>A0A9E7HEU9</accession>
<proteinExistence type="predicted"/>
<name>A0A9E7HEU9_9LILI</name>
<dbReference type="Proteomes" id="UP001055439">
    <property type="component" value="Chromosome 8"/>
</dbReference>
<dbReference type="OrthoDB" id="1933443at2759"/>
<dbReference type="AlphaFoldDB" id="A0A9E7HEU9"/>
<gene>
    <name evidence="2" type="ORF">MUK42_17753</name>
</gene>
<evidence type="ECO:0000313" key="3">
    <source>
        <dbReference type="Proteomes" id="UP001055439"/>
    </source>
</evidence>
<protein>
    <submittedName>
        <fullName evidence="2">Uncharacterized protein</fullName>
    </submittedName>
</protein>
<reference evidence="2" key="1">
    <citation type="submission" date="2022-05" db="EMBL/GenBank/DDBJ databases">
        <title>The Musa troglodytarum L. genome provides insights into the mechanism of non-climacteric behaviour and enrichment of carotenoids.</title>
        <authorList>
            <person name="Wang J."/>
        </authorList>
    </citation>
    <scope>NUCLEOTIDE SEQUENCE</scope>
    <source>
        <tissue evidence="2">Leaf</tissue>
    </source>
</reference>
<organism evidence="2 3">
    <name type="scientific">Musa troglodytarum</name>
    <name type="common">fe'i banana</name>
    <dbReference type="NCBI Taxonomy" id="320322"/>
    <lineage>
        <taxon>Eukaryota</taxon>
        <taxon>Viridiplantae</taxon>
        <taxon>Streptophyta</taxon>
        <taxon>Embryophyta</taxon>
        <taxon>Tracheophyta</taxon>
        <taxon>Spermatophyta</taxon>
        <taxon>Magnoliopsida</taxon>
        <taxon>Liliopsida</taxon>
        <taxon>Zingiberales</taxon>
        <taxon>Musaceae</taxon>
        <taxon>Musa</taxon>
    </lineage>
</organism>
<feature type="non-terminal residue" evidence="2">
    <location>
        <position position="1"/>
    </location>
</feature>